<evidence type="ECO:0000256" key="1">
    <source>
        <dbReference type="SAM" id="MobiDB-lite"/>
    </source>
</evidence>
<keyword evidence="2" id="KW-0472">Membrane</keyword>
<evidence type="ECO:0000313" key="4">
    <source>
        <dbReference type="Proteomes" id="UP000224634"/>
    </source>
</evidence>
<dbReference type="EMBL" id="PDNA01000059">
    <property type="protein sequence ID" value="PGH18145.1"/>
    <property type="molecule type" value="Genomic_DNA"/>
</dbReference>
<evidence type="ECO:0000313" key="3">
    <source>
        <dbReference type="EMBL" id="PGH18145.1"/>
    </source>
</evidence>
<keyword evidence="2" id="KW-0812">Transmembrane</keyword>
<feature type="transmembrane region" description="Helical" evidence="2">
    <location>
        <begin position="103"/>
        <end position="123"/>
    </location>
</feature>
<name>A0A2B7YA62_POLH7</name>
<accession>A0A2B7YA62</accession>
<feature type="compositionally biased region" description="Low complexity" evidence="1">
    <location>
        <begin position="13"/>
        <end position="35"/>
    </location>
</feature>
<sequence length="263" mass="29643">MSDPSNRCKAKPKGSSLGGPKPASKPSPASLKPPVVAPKLSKERFRKFDYTISKHEGPIEIFKAPSHRAYMVTAQSISALCVLYVGFELLVARKDRQSQAQNWHNVVFGTSCLVMSWIGVIFLRKGTNLISRITATHSNGQTLLRIRVRSLIPFRKREIVATPFEMSLSRSPVVDPAREIDERSMRIFERLAEQRAIAEMPFYKAPGKKFSLGMWQILMNVRGTFTQEHFVFLEVNKKGTLRLDITGKFAPEFVLLGKNLVPL</sequence>
<keyword evidence="2" id="KW-1133">Transmembrane helix</keyword>
<organism evidence="3 4">
    <name type="scientific">Polytolypa hystricis (strain UAMH7299)</name>
    <dbReference type="NCBI Taxonomy" id="1447883"/>
    <lineage>
        <taxon>Eukaryota</taxon>
        <taxon>Fungi</taxon>
        <taxon>Dikarya</taxon>
        <taxon>Ascomycota</taxon>
        <taxon>Pezizomycotina</taxon>
        <taxon>Eurotiomycetes</taxon>
        <taxon>Eurotiomycetidae</taxon>
        <taxon>Onygenales</taxon>
        <taxon>Onygenales incertae sedis</taxon>
        <taxon>Polytolypa</taxon>
    </lineage>
</organism>
<dbReference type="Proteomes" id="UP000224634">
    <property type="component" value="Unassembled WGS sequence"/>
</dbReference>
<dbReference type="OrthoDB" id="4140442at2759"/>
<feature type="transmembrane region" description="Helical" evidence="2">
    <location>
        <begin position="69"/>
        <end position="91"/>
    </location>
</feature>
<dbReference type="AlphaFoldDB" id="A0A2B7YA62"/>
<comment type="caution">
    <text evidence="3">The sequence shown here is derived from an EMBL/GenBank/DDBJ whole genome shotgun (WGS) entry which is preliminary data.</text>
</comment>
<proteinExistence type="predicted"/>
<dbReference type="STRING" id="1447883.A0A2B7YA62"/>
<feature type="region of interest" description="Disordered" evidence="1">
    <location>
        <begin position="1"/>
        <end position="35"/>
    </location>
</feature>
<keyword evidence="4" id="KW-1185">Reference proteome</keyword>
<reference evidence="3 4" key="1">
    <citation type="submission" date="2017-10" db="EMBL/GenBank/DDBJ databases">
        <title>Comparative genomics in systemic dimorphic fungi from Ajellomycetaceae.</title>
        <authorList>
            <person name="Munoz J.F."/>
            <person name="Mcewen J.G."/>
            <person name="Clay O.K."/>
            <person name="Cuomo C.A."/>
        </authorList>
    </citation>
    <scope>NUCLEOTIDE SEQUENCE [LARGE SCALE GENOMIC DNA]</scope>
    <source>
        <strain evidence="3 4">UAMH7299</strain>
    </source>
</reference>
<evidence type="ECO:0000256" key="2">
    <source>
        <dbReference type="SAM" id="Phobius"/>
    </source>
</evidence>
<protein>
    <submittedName>
        <fullName evidence="3">Uncharacterized protein</fullName>
    </submittedName>
</protein>
<gene>
    <name evidence="3" type="ORF">AJ80_04532</name>
</gene>